<evidence type="ECO:0000313" key="4">
    <source>
        <dbReference type="Proteomes" id="UP000193498"/>
    </source>
</evidence>
<gene>
    <name evidence="3" type="ORF">K493DRAFT_36757</name>
</gene>
<dbReference type="SMART" id="SM00456">
    <property type="entry name" value="WW"/>
    <property type="match status" value="1"/>
</dbReference>
<feature type="domain" description="WW" evidence="2">
    <location>
        <begin position="3"/>
        <end position="37"/>
    </location>
</feature>
<dbReference type="Gene3D" id="2.20.70.10">
    <property type="match status" value="1"/>
</dbReference>
<protein>
    <recommendedName>
        <fullName evidence="2">WW domain-containing protein</fullName>
    </recommendedName>
</protein>
<dbReference type="InterPro" id="IPR001202">
    <property type="entry name" value="WW_dom"/>
</dbReference>
<dbReference type="Proteomes" id="UP000193498">
    <property type="component" value="Unassembled WGS sequence"/>
</dbReference>
<feature type="compositionally biased region" description="Polar residues" evidence="1">
    <location>
        <begin position="129"/>
        <end position="146"/>
    </location>
</feature>
<feature type="compositionally biased region" description="Polar residues" evidence="1">
    <location>
        <begin position="111"/>
        <end position="121"/>
    </location>
</feature>
<sequence>MDSPLPYGWTAQTDQLSGKTYFIETSSGTVTWEDPRLVFPDLEQDSTKSTTMPIPIPGHGYSDENPRIVMPSPSDCIAYASQSSMSLENPGVFENSSNASAQPSQSAYPPMNSNNPFNTPRINEPPYEATSQSSQRYSSQKVTEPQGTASSYLDLVGNTNQMDLNPAAGSRYLGTGSGSVPSTTYGSLPNQSNYYLPPPTMQPTTNLSTSAPSKSNMTSIAGGGLGGLAIGLAAGELLGMGRGRHHHYGRYGYSGFYGPFGHPHHHHHHHHHGFF</sequence>
<evidence type="ECO:0000259" key="2">
    <source>
        <dbReference type="PROSITE" id="PS50020"/>
    </source>
</evidence>
<evidence type="ECO:0000256" key="1">
    <source>
        <dbReference type="SAM" id="MobiDB-lite"/>
    </source>
</evidence>
<name>A0A1Y1Y6L3_9FUNG</name>
<dbReference type="EMBL" id="MCFE01000238">
    <property type="protein sequence ID" value="ORX93356.1"/>
    <property type="molecule type" value="Genomic_DNA"/>
</dbReference>
<feature type="compositionally biased region" description="Low complexity" evidence="1">
    <location>
        <begin position="95"/>
        <end position="110"/>
    </location>
</feature>
<feature type="region of interest" description="Disordered" evidence="1">
    <location>
        <begin position="183"/>
        <end position="215"/>
    </location>
</feature>
<feature type="compositionally biased region" description="Polar residues" evidence="1">
    <location>
        <begin position="183"/>
        <end position="194"/>
    </location>
</feature>
<comment type="caution">
    <text evidence="3">The sequence shown here is derived from an EMBL/GenBank/DDBJ whole genome shotgun (WGS) entry which is preliminary data.</text>
</comment>
<dbReference type="PROSITE" id="PS50020">
    <property type="entry name" value="WW_DOMAIN_2"/>
    <property type="match status" value="1"/>
</dbReference>
<proteinExistence type="predicted"/>
<keyword evidence="4" id="KW-1185">Reference proteome</keyword>
<dbReference type="InParanoid" id="A0A1Y1Y6L3"/>
<dbReference type="OrthoDB" id="2367685at2759"/>
<reference evidence="3 4" key="1">
    <citation type="submission" date="2016-07" db="EMBL/GenBank/DDBJ databases">
        <title>Pervasive Adenine N6-methylation of Active Genes in Fungi.</title>
        <authorList>
            <consortium name="DOE Joint Genome Institute"/>
            <person name="Mondo S.J."/>
            <person name="Dannebaum R.O."/>
            <person name="Kuo R.C."/>
            <person name="Labutti K."/>
            <person name="Haridas S."/>
            <person name="Kuo A."/>
            <person name="Salamov A."/>
            <person name="Ahrendt S.R."/>
            <person name="Lipzen A."/>
            <person name="Sullivan W."/>
            <person name="Andreopoulos W.B."/>
            <person name="Clum A."/>
            <person name="Lindquist E."/>
            <person name="Daum C."/>
            <person name="Ramamoorthy G.K."/>
            <person name="Gryganskyi A."/>
            <person name="Culley D."/>
            <person name="Magnuson J.K."/>
            <person name="James T.Y."/>
            <person name="O'Malley M.A."/>
            <person name="Stajich J.E."/>
            <person name="Spatafora J.W."/>
            <person name="Visel A."/>
            <person name="Grigoriev I.V."/>
        </authorList>
    </citation>
    <scope>NUCLEOTIDE SEQUENCE [LARGE SCALE GENOMIC DNA]</scope>
    <source>
        <strain evidence="3 4">CBS 931.73</strain>
    </source>
</reference>
<dbReference type="AlphaFoldDB" id="A0A1Y1Y6L3"/>
<dbReference type="InterPro" id="IPR036020">
    <property type="entry name" value="WW_dom_sf"/>
</dbReference>
<dbReference type="CDD" id="cd00201">
    <property type="entry name" value="WW"/>
    <property type="match status" value="1"/>
</dbReference>
<feature type="compositionally biased region" description="Polar residues" evidence="1">
    <location>
        <begin position="202"/>
        <end position="215"/>
    </location>
</feature>
<organism evidence="3 4">
    <name type="scientific">Basidiobolus meristosporus CBS 931.73</name>
    <dbReference type="NCBI Taxonomy" id="1314790"/>
    <lineage>
        <taxon>Eukaryota</taxon>
        <taxon>Fungi</taxon>
        <taxon>Fungi incertae sedis</taxon>
        <taxon>Zoopagomycota</taxon>
        <taxon>Entomophthoromycotina</taxon>
        <taxon>Basidiobolomycetes</taxon>
        <taxon>Basidiobolales</taxon>
        <taxon>Basidiobolaceae</taxon>
        <taxon>Basidiobolus</taxon>
    </lineage>
</organism>
<accession>A0A1Y1Y6L3</accession>
<feature type="region of interest" description="Disordered" evidence="1">
    <location>
        <begin position="89"/>
        <end position="146"/>
    </location>
</feature>
<dbReference type="SUPFAM" id="SSF51045">
    <property type="entry name" value="WW domain"/>
    <property type="match status" value="1"/>
</dbReference>
<evidence type="ECO:0000313" key="3">
    <source>
        <dbReference type="EMBL" id="ORX93356.1"/>
    </source>
</evidence>
<dbReference type="Pfam" id="PF00397">
    <property type="entry name" value="WW"/>
    <property type="match status" value="1"/>
</dbReference>